<feature type="transmembrane region" description="Helical" evidence="1">
    <location>
        <begin position="45"/>
        <end position="62"/>
    </location>
</feature>
<dbReference type="PANTHER" id="PTHR16214:SF3">
    <property type="entry name" value="TRANSMEMBRANE PROTEIN 260"/>
    <property type="match status" value="1"/>
</dbReference>
<gene>
    <name evidence="2" type="ORF">RRG08_032078</name>
</gene>
<reference evidence="2" key="1">
    <citation type="journal article" date="2023" name="G3 (Bethesda)">
        <title>A reference genome for the long-term kleptoplast-retaining sea slug Elysia crispata morphotype clarki.</title>
        <authorList>
            <person name="Eastman K.E."/>
            <person name="Pendleton A.L."/>
            <person name="Shaikh M.A."/>
            <person name="Suttiyut T."/>
            <person name="Ogas R."/>
            <person name="Tomko P."/>
            <person name="Gavelis G."/>
            <person name="Widhalm J.R."/>
            <person name="Wisecaver J.H."/>
        </authorList>
    </citation>
    <scope>NUCLEOTIDE SEQUENCE</scope>
    <source>
        <strain evidence="2">ECLA1</strain>
    </source>
</reference>
<feature type="transmembrane region" description="Helical" evidence="1">
    <location>
        <begin position="201"/>
        <end position="226"/>
    </location>
</feature>
<feature type="transmembrane region" description="Helical" evidence="1">
    <location>
        <begin position="92"/>
        <end position="110"/>
    </location>
</feature>
<evidence type="ECO:0000313" key="3">
    <source>
        <dbReference type="Proteomes" id="UP001283361"/>
    </source>
</evidence>
<dbReference type="PANTHER" id="PTHR16214">
    <property type="entry name" value="TRANSMEMBRANE PROTEIN 260"/>
    <property type="match status" value="1"/>
</dbReference>
<organism evidence="2 3">
    <name type="scientific">Elysia crispata</name>
    <name type="common">lettuce slug</name>
    <dbReference type="NCBI Taxonomy" id="231223"/>
    <lineage>
        <taxon>Eukaryota</taxon>
        <taxon>Metazoa</taxon>
        <taxon>Spiralia</taxon>
        <taxon>Lophotrochozoa</taxon>
        <taxon>Mollusca</taxon>
        <taxon>Gastropoda</taxon>
        <taxon>Heterobranchia</taxon>
        <taxon>Euthyneura</taxon>
        <taxon>Panpulmonata</taxon>
        <taxon>Sacoglossa</taxon>
        <taxon>Placobranchoidea</taxon>
        <taxon>Plakobranchidae</taxon>
        <taxon>Elysia</taxon>
    </lineage>
</organism>
<keyword evidence="1" id="KW-1133">Transmembrane helix</keyword>
<feature type="transmembrane region" description="Helical" evidence="1">
    <location>
        <begin position="377"/>
        <end position="397"/>
    </location>
</feature>
<accession>A0AAE0ZGP4</accession>
<proteinExistence type="predicted"/>
<feature type="transmembrane region" description="Helical" evidence="1">
    <location>
        <begin position="238"/>
        <end position="256"/>
    </location>
</feature>
<dbReference type="InterPro" id="IPR052724">
    <property type="entry name" value="GT117_domain-containing"/>
</dbReference>
<dbReference type="Pfam" id="PF11028">
    <property type="entry name" value="TMEM260-like"/>
    <property type="match status" value="1"/>
</dbReference>
<dbReference type="Proteomes" id="UP001283361">
    <property type="component" value="Unassembled WGS sequence"/>
</dbReference>
<dbReference type="AlphaFoldDB" id="A0AAE0ZGP4"/>
<dbReference type="InterPro" id="IPR021280">
    <property type="entry name" value="TMEM260-like"/>
</dbReference>
<sequence length="767" mass="87571">MATGRLGNSRKISRRVITSYRPAENVCDEKRTNSKSSSENETKQWKYQIAISVSLVTFAVYVRTLHPSLPGGDSGELVVAAHDFGVSHPPGYPLFTLLSMCVLHVIPVGSPIWKINILSATFGAIASGIIYIIIYRLCSNHGAGLVGSFMFSLSPLVWTWSGCAEVFSLNNFLLAALLLTAVEFDIGKAKNRIKLSYVGSFLCGLCLSNQHTSVLYIVFLVPWVMLRLWKLELLSLDSVLKVTVAFMLGLIPYLYLPISSIANVARWTWGDQSSLNGFITHLLRQEYGTWDLLKDHSGQGFIHGMQSYLTHIAADLSVLVSSFAALSMWITAQRYKTSGSSVLVIFTAMVIGYNAFFCWRANLDMSNPLFLKVVERFWIQSDLVVVVLASVSFADVYRLFSERFNLKGYSFHYFLMMPLLALQLHRSLTLCNNSNNTVVRDFALQSLAVFPNNSIILTKGDLPSNSYRYFHFCEGVRPDLTIFDQEILTYRWSLPMTRKFYPGIHFPGNFLHMKKGVVSNGQKSFTFLDLIDANYNRSGFWFIRGKKGLKFIHRVRPIFACIGVQEYESSWKKSYDLWPYSVCWKIIKKGESLDIDQWEKKTEHLAEHWHYAPNSFESGSWESVANDEMWRAKSATAMFYLDVALKLPENSTEYFELLLHSYQLLSRAMKQASRVSPTNSSDDVPSYWHRNFAIVCERLIRRSSTDQYKKNYSNSSASLPDQITLVRLTNHHFKQFLRLEPFDPDYKNIKEAINTLQGYLDNKDKKK</sequence>
<keyword evidence="3" id="KW-1185">Reference proteome</keyword>
<name>A0AAE0ZGP4_9GAST</name>
<feature type="transmembrane region" description="Helical" evidence="1">
    <location>
        <begin position="157"/>
        <end position="180"/>
    </location>
</feature>
<feature type="transmembrane region" description="Helical" evidence="1">
    <location>
        <begin position="117"/>
        <end position="137"/>
    </location>
</feature>
<protein>
    <recommendedName>
        <fullName evidence="4">Transmembrane protein 260</fullName>
    </recommendedName>
</protein>
<dbReference type="EMBL" id="JAWDGP010003976">
    <property type="protein sequence ID" value="KAK3769089.1"/>
    <property type="molecule type" value="Genomic_DNA"/>
</dbReference>
<feature type="transmembrane region" description="Helical" evidence="1">
    <location>
        <begin position="338"/>
        <end position="357"/>
    </location>
</feature>
<evidence type="ECO:0000256" key="1">
    <source>
        <dbReference type="SAM" id="Phobius"/>
    </source>
</evidence>
<evidence type="ECO:0008006" key="4">
    <source>
        <dbReference type="Google" id="ProtNLM"/>
    </source>
</evidence>
<keyword evidence="1" id="KW-0472">Membrane</keyword>
<keyword evidence="1" id="KW-0812">Transmembrane</keyword>
<evidence type="ECO:0000313" key="2">
    <source>
        <dbReference type="EMBL" id="KAK3769089.1"/>
    </source>
</evidence>
<comment type="caution">
    <text evidence="2">The sequence shown here is derived from an EMBL/GenBank/DDBJ whole genome shotgun (WGS) entry which is preliminary data.</text>
</comment>